<accession>A0A6J5H4A1</accession>
<keyword evidence="2" id="KW-1185">Reference proteome</keyword>
<organism evidence="1 2">
    <name type="scientific">Paraburkholderia fynbosensis</name>
    <dbReference type="NCBI Taxonomy" id="1200993"/>
    <lineage>
        <taxon>Bacteria</taxon>
        <taxon>Pseudomonadati</taxon>
        <taxon>Pseudomonadota</taxon>
        <taxon>Betaproteobacteria</taxon>
        <taxon>Burkholderiales</taxon>
        <taxon>Burkholderiaceae</taxon>
        <taxon>Paraburkholderia</taxon>
    </lineage>
</organism>
<sequence>MPLPADVELLAGLSMNDRDAASKLRDRVPGRSRTSAFAGSHISFRDHELVVVAIGPFAHAQGATVTFRARSVGAQAVRVGAIIETRWGVCEVVA</sequence>
<dbReference type="EMBL" id="CADIKI010000034">
    <property type="protein sequence ID" value="CAB3810277.1"/>
    <property type="molecule type" value="Genomic_DNA"/>
</dbReference>
<dbReference type="AlphaFoldDB" id="A0A6J5H4A1"/>
<name>A0A6J5H4A1_9BURK</name>
<protein>
    <submittedName>
        <fullName evidence="1">Uncharacterized protein</fullName>
    </submittedName>
</protein>
<dbReference type="Proteomes" id="UP000494252">
    <property type="component" value="Unassembled WGS sequence"/>
</dbReference>
<proteinExistence type="predicted"/>
<gene>
    <name evidence="1" type="ORF">LMG27177_07109</name>
</gene>
<evidence type="ECO:0000313" key="1">
    <source>
        <dbReference type="EMBL" id="CAB3810277.1"/>
    </source>
</evidence>
<reference evidence="1 2" key="1">
    <citation type="submission" date="2020-04" db="EMBL/GenBank/DDBJ databases">
        <authorList>
            <person name="De Canck E."/>
        </authorList>
    </citation>
    <scope>NUCLEOTIDE SEQUENCE [LARGE SCALE GENOMIC DNA]</scope>
    <source>
        <strain evidence="1 2">LMG 27177</strain>
    </source>
</reference>
<evidence type="ECO:0000313" key="2">
    <source>
        <dbReference type="Proteomes" id="UP000494252"/>
    </source>
</evidence>